<protein>
    <submittedName>
        <fullName evidence="2">Uncharacterized protein</fullName>
    </submittedName>
</protein>
<dbReference type="EMBL" id="CP001014">
    <property type="protein sequence ID" value="ACB39430.1"/>
    <property type="molecule type" value="Genomic_DNA"/>
</dbReference>
<feature type="transmembrane region" description="Helical" evidence="1">
    <location>
        <begin position="42"/>
        <end position="61"/>
    </location>
</feature>
<gene>
    <name evidence="2" type="ordered locus">Tneu_0483</name>
</gene>
<sequence>MPLVDDLRYIGSAELKPNGFFSLVGVSVISISKLGVGVLEAYWVSVFLTIFTFTLTIIAILRSMDVRHVYLGTFLAIFIPNLSLILFLAAYGPSG</sequence>
<organism evidence="2 3">
    <name type="scientific">Pyrobaculum neutrophilum (strain DSM 2338 / JCM 9278 / NBRC 100436 / V24Sta)</name>
    <name type="common">Thermoproteus neutrophilus</name>
    <dbReference type="NCBI Taxonomy" id="444157"/>
    <lineage>
        <taxon>Archaea</taxon>
        <taxon>Thermoproteota</taxon>
        <taxon>Thermoprotei</taxon>
        <taxon>Thermoproteales</taxon>
        <taxon>Thermoproteaceae</taxon>
        <taxon>Pyrobaculum</taxon>
    </lineage>
</organism>
<keyword evidence="1" id="KW-1133">Transmembrane helix</keyword>
<evidence type="ECO:0000256" key="1">
    <source>
        <dbReference type="SAM" id="Phobius"/>
    </source>
</evidence>
<evidence type="ECO:0000313" key="2">
    <source>
        <dbReference type="EMBL" id="ACB39430.1"/>
    </source>
</evidence>
<keyword evidence="1" id="KW-0812">Transmembrane</keyword>
<keyword evidence="3" id="KW-1185">Reference proteome</keyword>
<evidence type="ECO:0000313" key="3">
    <source>
        <dbReference type="Proteomes" id="UP000001694"/>
    </source>
</evidence>
<proteinExistence type="predicted"/>
<dbReference type="STRING" id="444157.Tneu_0483"/>
<dbReference type="Proteomes" id="UP000001694">
    <property type="component" value="Chromosome"/>
</dbReference>
<feature type="transmembrane region" description="Helical" evidence="1">
    <location>
        <begin position="68"/>
        <end position="91"/>
    </location>
</feature>
<dbReference type="KEGG" id="tne:Tneu_0483"/>
<accession>B1YCB7</accession>
<name>B1YCB7_PYRNV</name>
<dbReference type="HOGENOM" id="CLU_2366328_0_0_2"/>
<keyword evidence="1" id="KW-0472">Membrane</keyword>
<dbReference type="AlphaFoldDB" id="B1YCB7"/>
<reference evidence="2" key="1">
    <citation type="submission" date="2008-03" db="EMBL/GenBank/DDBJ databases">
        <title>Complete sequence of Thermoproteus neutrophilus V24Sta.</title>
        <authorList>
            <consortium name="US DOE Joint Genome Institute"/>
            <person name="Copeland A."/>
            <person name="Lucas S."/>
            <person name="Lapidus A."/>
            <person name="Glavina del Rio T."/>
            <person name="Dalin E."/>
            <person name="Tice H."/>
            <person name="Bruce D."/>
            <person name="Goodwin L."/>
            <person name="Pitluck S."/>
            <person name="Sims D."/>
            <person name="Brettin T."/>
            <person name="Detter J.C."/>
            <person name="Han C."/>
            <person name="Kuske C.R."/>
            <person name="Schmutz J."/>
            <person name="Larimer F."/>
            <person name="Land M."/>
            <person name="Hauser L."/>
            <person name="Kyrpides N."/>
            <person name="Mikhailova N."/>
            <person name="Biddle J.F."/>
            <person name="Zhang Z."/>
            <person name="Fitz-Gibbon S.T."/>
            <person name="Lowe T.M."/>
            <person name="Saltikov C."/>
            <person name="House C.H."/>
            <person name="Richardson P."/>
        </authorList>
    </citation>
    <scope>NUCLEOTIDE SEQUENCE [LARGE SCALE GENOMIC DNA]</scope>
    <source>
        <strain evidence="2">V24Sta</strain>
    </source>
</reference>